<dbReference type="SUPFAM" id="SSF47459">
    <property type="entry name" value="HLH, helix-loop-helix DNA-binding domain"/>
    <property type="match status" value="1"/>
</dbReference>
<feature type="compositionally biased region" description="Basic and acidic residues" evidence="3">
    <location>
        <begin position="281"/>
        <end position="291"/>
    </location>
</feature>
<dbReference type="Gene3D" id="4.10.280.10">
    <property type="entry name" value="Helix-loop-helix DNA-binding domain"/>
    <property type="match status" value="1"/>
</dbReference>
<accession>A0A8C9N3X0</accession>
<evidence type="ECO:0000256" key="1">
    <source>
        <dbReference type="ARBA" id="ARBA00023015"/>
    </source>
</evidence>
<dbReference type="GO" id="GO:0007423">
    <property type="term" value="P:sensory organ development"/>
    <property type="evidence" value="ECO:0007669"/>
    <property type="project" value="TreeGrafter"/>
</dbReference>
<keyword evidence="6" id="KW-1185">Reference proteome</keyword>
<dbReference type="PANTHER" id="PTHR19290">
    <property type="entry name" value="BASIC HELIX-LOOP-HELIX PROTEIN NEUROGENIN-RELATED"/>
    <property type="match status" value="1"/>
</dbReference>
<dbReference type="GO" id="GO:0061564">
    <property type="term" value="P:axon development"/>
    <property type="evidence" value="ECO:0007669"/>
    <property type="project" value="TreeGrafter"/>
</dbReference>
<dbReference type="PROSITE" id="PS50888">
    <property type="entry name" value="BHLH"/>
    <property type="match status" value="1"/>
</dbReference>
<reference evidence="5" key="1">
    <citation type="submission" date="2025-08" db="UniProtKB">
        <authorList>
            <consortium name="Ensembl"/>
        </authorList>
    </citation>
    <scope>IDENTIFICATION</scope>
</reference>
<dbReference type="GO" id="GO:0046983">
    <property type="term" value="F:protein dimerization activity"/>
    <property type="evidence" value="ECO:0007669"/>
    <property type="project" value="InterPro"/>
</dbReference>
<gene>
    <name evidence="5" type="primary">BHLHA9</name>
</gene>
<evidence type="ECO:0000313" key="5">
    <source>
        <dbReference type="Ensembl" id="ENSSCAP00000012669.1"/>
    </source>
</evidence>
<proteinExistence type="predicted"/>
<feature type="compositionally biased region" description="Gly residues" evidence="3">
    <location>
        <begin position="1"/>
        <end position="10"/>
    </location>
</feature>
<dbReference type="GO" id="GO:0005634">
    <property type="term" value="C:nucleus"/>
    <property type="evidence" value="ECO:0007669"/>
    <property type="project" value="TreeGrafter"/>
</dbReference>
<feature type="compositionally biased region" description="Low complexity" evidence="3">
    <location>
        <begin position="298"/>
        <end position="307"/>
    </location>
</feature>
<feature type="region of interest" description="Disordered" evidence="3">
    <location>
        <begin position="262"/>
        <end position="307"/>
    </location>
</feature>
<reference evidence="5" key="2">
    <citation type="submission" date="2025-09" db="UniProtKB">
        <authorList>
            <consortium name="Ensembl"/>
        </authorList>
    </citation>
    <scope>IDENTIFICATION</scope>
</reference>
<dbReference type="AlphaFoldDB" id="A0A8C9N3X0"/>
<evidence type="ECO:0000313" key="6">
    <source>
        <dbReference type="Proteomes" id="UP000694409"/>
    </source>
</evidence>
<sequence>MAGAAVGKGGPEPDSSEEELDARDAPQECYRQGLWVSHGREADASPGDTEGMKVRKRSRPVRSKARRMAANVRERKRILDYNQAFNALRLALKHDLGGKRLSKIATLRRAINRITSLSLSLHGAGCCWPCAHSECRARAGVPAQESGLKGSRPQLPWEPVSAGTRCPPSPLSAAFSPQRRLHHYESPKENRPVPSPACCSGGIPHPAAPRRRPAAIHGQPARAPGRGCPLAAGLLPGLGTAAVPPHALTCRAAREGNGAVARMGGAGGDCSESPQHAVQDPAERLPSEGKLRKGGKSSGSASSVFEV</sequence>
<dbReference type="CDD" id="cd18912">
    <property type="entry name" value="bHLH_TS_bHLHa9"/>
    <property type="match status" value="1"/>
</dbReference>
<evidence type="ECO:0000256" key="2">
    <source>
        <dbReference type="ARBA" id="ARBA00023163"/>
    </source>
</evidence>
<feature type="region of interest" description="Disordered" evidence="3">
    <location>
        <begin position="144"/>
        <end position="212"/>
    </location>
</feature>
<feature type="domain" description="BHLH" evidence="4">
    <location>
        <begin position="65"/>
        <end position="117"/>
    </location>
</feature>
<dbReference type="GO" id="GO:0045944">
    <property type="term" value="P:positive regulation of transcription by RNA polymerase II"/>
    <property type="evidence" value="ECO:0007669"/>
    <property type="project" value="TreeGrafter"/>
</dbReference>
<evidence type="ECO:0000256" key="3">
    <source>
        <dbReference type="SAM" id="MobiDB-lite"/>
    </source>
</evidence>
<dbReference type="InterPro" id="IPR050359">
    <property type="entry name" value="bHLH_transcription_factors"/>
</dbReference>
<dbReference type="Pfam" id="PF00010">
    <property type="entry name" value="HLH"/>
    <property type="match status" value="1"/>
</dbReference>
<organism evidence="5 6">
    <name type="scientific">Serinus canaria</name>
    <name type="common">Island canary</name>
    <name type="synonym">Fringilla canaria</name>
    <dbReference type="NCBI Taxonomy" id="9135"/>
    <lineage>
        <taxon>Eukaryota</taxon>
        <taxon>Metazoa</taxon>
        <taxon>Chordata</taxon>
        <taxon>Craniata</taxon>
        <taxon>Vertebrata</taxon>
        <taxon>Euteleostomi</taxon>
        <taxon>Archelosauria</taxon>
        <taxon>Archosauria</taxon>
        <taxon>Dinosauria</taxon>
        <taxon>Saurischia</taxon>
        <taxon>Theropoda</taxon>
        <taxon>Coelurosauria</taxon>
        <taxon>Aves</taxon>
        <taxon>Neognathae</taxon>
        <taxon>Neoaves</taxon>
        <taxon>Telluraves</taxon>
        <taxon>Australaves</taxon>
        <taxon>Passeriformes</taxon>
        <taxon>Passeroidea</taxon>
        <taxon>Fringillidae</taxon>
        <taxon>Carduelinae</taxon>
        <taxon>Serinus</taxon>
    </lineage>
</organism>
<dbReference type="GO" id="GO:0003700">
    <property type="term" value="F:DNA-binding transcription factor activity"/>
    <property type="evidence" value="ECO:0007669"/>
    <property type="project" value="TreeGrafter"/>
</dbReference>
<feature type="region of interest" description="Disordered" evidence="3">
    <location>
        <begin position="1"/>
        <end position="60"/>
    </location>
</feature>
<evidence type="ECO:0000259" key="4">
    <source>
        <dbReference type="PROSITE" id="PS50888"/>
    </source>
</evidence>
<keyword evidence="2" id="KW-0804">Transcription</keyword>
<dbReference type="InterPro" id="IPR036638">
    <property type="entry name" value="HLH_DNA-bd_sf"/>
</dbReference>
<dbReference type="SMART" id="SM00353">
    <property type="entry name" value="HLH"/>
    <property type="match status" value="1"/>
</dbReference>
<name>A0A8C9N3X0_SERCA</name>
<dbReference type="Proteomes" id="UP000694409">
    <property type="component" value="Unassembled WGS sequence"/>
</dbReference>
<protein>
    <submittedName>
        <fullName evidence="5">Basic helix-loop-helix family member a9</fullName>
    </submittedName>
</protein>
<dbReference type="InterPro" id="IPR011598">
    <property type="entry name" value="bHLH_dom"/>
</dbReference>
<dbReference type="GeneTree" id="ENSGT00390000002453"/>
<keyword evidence="1" id="KW-0805">Transcription regulation</keyword>
<dbReference type="Ensembl" id="ENSSCAT00000014263.1">
    <property type="protein sequence ID" value="ENSSCAP00000012669.1"/>
    <property type="gene ID" value="ENSSCAG00000009467.1"/>
</dbReference>
<dbReference type="GO" id="GO:0070888">
    <property type="term" value="F:E-box binding"/>
    <property type="evidence" value="ECO:0007669"/>
    <property type="project" value="TreeGrafter"/>
</dbReference>